<dbReference type="RefSeq" id="WP_171589968.1">
    <property type="nucleotide sequence ID" value="NZ_CP053538.1"/>
</dbReference>
<dbReference type="KEGG" id="hts:HMJ29_02305"/>
<name>A0A6M6BCU8_9BACT</name>
<proteinExistence type="predicted"/>
<dbReference type="Proteomes" id="UP000501623">
    <property type="component" value="Chromosome"/>
</dbReference>
<organism evidence="1 2">
    <name type="scientific">Hymenobacter taeanensis</name>
    <dbReference type="NCBI Taxonomy" id="2735321"/>
    <lineage>
        <taxon>Bacteria</taxon>
        <taxon>Pseudomonadati</taxon>
        <taxon>Bacteroidota</taxon>
        <taxon>Cytophagia</taxon>
        <taxon>Cytophagales</taxon>
        <taxon>Hymenobacteraceae</taxon>
        <taxon>Hymenobacter</taxon>
    </lineage>
</organism>
<accession>A0A6M6BCU8</accession>
<protein>
    <submittedName>
        <fullName evidence="1">Uncharacterized protein</fullName>
    </submittedName>
</protein>
<gene>
    <name evidence="1" type="ORF">HMJ29_02305</name>
</gene>
<dbReference type="AlphaFoldDB" id="A0A6M6BCU8"/>
<reference evidence="1 2" key="1">
    <citation type="submission" date="2020-05" db="EMBL/GenBank/DDBJ databases">
        <title>Complete genome sequence of Hymenobacter sp. TS19 in Coasted Sand Dune.</title>
        <authorList>
            <person name="Lee J.-H."/>
            <person name="Jung J.-H."/>
            <person name="Jeong S."/>
            <person name="Zhao L."/>
            <person name="Kim M.-K."/>
            <person name="Seo H.-S."/>
            <person name="Lim S."/>
        </authorList>
    </citation>
    <scope>NUCLEOTIDE SEQUENCE [LARGE SCALE GENOMIC DNA]</scope>
    <source>
        <strain evidence="1 2">TS19</strain>
    </source>
</reference>
<sequence length="53" mass="5748">MPTTHMVAFVFAHSVPARFHEVLIEPAGEVMGCFNQAIRVAQATLPGPLRTIS</sequence>
<evidence type="ECO:0000313" key="1">
    <source>
        <dbReference type="EMBL" id="QJX45829.1"/>
    </source>
</evidence>
<dbReference type="EMBL" id="CP053538">
    <property type="protein sequence ID" value="QJX45829.1"/>
    <property type="molecule type" value="Genomic_DNA"/>
</dbReference>
<evidence type="ECO:0000313" key="2">
    <source>
        <dbReference type="Proteomes" id="UP000501623"/>
    </source>
</evidence>
<keyword evidence="2" id="KW-1185">Reference proteome</keyword>